<keyword evidence="5 7" id="KW-1133">Transmembrane helix</keyword>
<sequence length="208" mass="22639">MDIGTCLQFFVSLIALVNPIGVIPIFYSMTSDFPKEEQERMIFITCLTLTIMLLISFFFGNAILHAFNISIDSFRIAGGIVLGSIAMTMINGKIGENKMNKEEKGDDISNYTNLAIVPLAIPLMAGPGSISAAIVFGVNSHTLVEYGMSSVTIIAFCICCYFLLRYSKPVMMRLGKTGANVVTRIMGLILLSLGIEMIVTALKNFGIL</sequence>
<dbReference type="EMBL" id="LR134510">
    <property type="protein sequence ID" value="VEJ09884.1"/>
    <property type="molecule type" value="Genomic_DNA"/>
</dbReference>
<dbReference type="PANTHER" id="PTHR33508">
    <property type="entry name" value="UPF0056 MEMBRANE PROTEIN YHCE"/>
    <property type="match status" value="1"/>
</dbReference>
<dbReference type="PANTHER" id="PTHR33508:SF1">
    <property type="entry name" value="UPF0056 MEMBRANE PROTEIN YHCE"/>
    <property type="match status" value="1"/>
</dbReference>
<dbReference type="NCBIfam" id="TIGR00427">
    <property type="entry name" value="NAAT family transporter"/>
    <property type="match status" value="1"/>
</dbReference>
<keyword evidence="6 7" id="KW-0472">Membrane</keyword>
<reference evidence="8 9" key="1">
    <citation type="submission" date="2018-12" db="EMBL/GenBank/DDBJ databases">
        <authorList>
            <consortium name="Pathogen Informatics"/>
        </authorList>
    </citation>
    <scope>NUCLEOTIDE SEQUENCE [LARGE SCALE GENOMIC DNA]</scope>
    <source>
        <strain evidence="8 9">NCTC12871</strain>
    </source>
</reference>
<evidence type="ECO:0000256" key="4">
    <source>
        <dbReference type="ARBA" id="ARBA00022692"/>
    </source>
</evidence>
<organism evidence="8 9">
    <name type="scientific">Actinobacillus delphinicola</name>
    <dbReference type="NCBI Taxonomy" id="51161"/>
    <lineage>
        <taxon>Bacteria</taxon>
        <taxon>Pseudomonadati</taxon>
        <taxon>Pseudomonadota</taxon>
        <taxon>Gammaproteobacteria</taxon>
        <taxon>Pasteurellales</taxon>
        <taxon>Pasteurellaceae</taxon>
        <taxon>Actinobacillus</taxon>
    </lineage>
</organism>
<evidence type="ECO:0000313" key="8">
    <source>
        <dbReference type="EMBL" id="VEJ09884.1"/>
    </source>
</evidence>
<name>A0A448TVC6_9PAST</name>
<proteinExistence type="inferred from homology"/>
<evidence type="ECO:0000256" key="2">
    <source>
        <dbReference type="ARBA" id="ARBA00009784"/>
    </source>
</evidence>
<dbReference type="Pfam" id="PF01914">
    <property type="entry name" value="MarC"/>
    <property type="match status" value="1"/>
</dbReference>
<keyword evidence="3" id="KW-1003">Cell membrane</keyword>
<dbReference type="NCBIfam" id="NF008320">
    <property type="entry name" value="PRK11111.1"/>
    <property type="match status" value="1"/>
</dbReference>
<feature type="transmembrane region" description="Helical" evidence="7">
    <location>
        <begin position="185"/>
        <end position="202"/>
    </location>
</feature>
<keyword evidence="9" id="KW-1185">Reference proteome</keyword>
<feature type="transmembrane region" description="Helical" evidence="7">
    <location>
        <begin position="41"/>
        <end position="67"/>
    </location>
</feature>
<feature type="transmembrane region" description="Helical" evidence="7">
    <location>
        <begin position="73"/>
        <end position="90"/>
    </location>
</feature>
<evidence type="ECO:0000256" key="3">
    <source>
        <dbReference type="ARBA" id="ARBA00022475"/>
    </source>
</evidence>
<comment type="subcellular location">
    <subcellularLocation>
        <location evidence="1 7">Cell membrane</location>
        <topology evidence="1 7">Multi-pass membrane protein</topology>
    </subcellularLocation>
</comment>
<feature type="transmembrane region" description="Helical" evidence="7">
    <location>
        <begin position="143"/>
        <end position="164"/>
    </location>
</feature>
<keyword evidence="4 7" id="KW-0812">Transmembrane</keyword>
<evidence type="ECO:0000256" key="1">
    <source>
        <dbReference type="ARBA" id="ARBA00004651"/>
    </source>
</evidence>
<protein>
    <recommendedName>
        <fullName evidence="7">UPF0056 membrane protein</fullName>
    </recommendedName>
</protein>
<dbReference type="OrthoDB" id="21094at2"/>
<gene>
    <name evidence="8" type="primary">marC</name>
    <name evidence="8" type="ORF">NCTC12871_01372</name>
</gene>
<dbReference type="Proteomes" id="UP000279799">
    <property type="component" value="Chromosome"/>
</dbReference>
<evidence type="ECO:0000256" key="5">
    <source>
        <dbReference type="ARBA" id="ARBA00022989"/>
    </source>
</evidence>
<feature type="transmembrane region" description="Helical" evidence="7">
    <location>
        <begin position="111"/>
        <end position="137"/>
    </location>
</feature>
<dbReference type="AlphaFoldDB" id="A0A448TVC6"/>
<dbReference type="KEGG" id="adp:NCTC12871_01372"/>
<evidence type="ECO:0000313" key="9">
    <source>
        <dbReference type="Proteomes" id="UP000279799"/>
    </source>
</evidence>
<evidence type="ECO:0000256" key="7">
    <source>
        <dbReference type="RuleBase" id="RU362048"/>
    </source>
</evidence>
<feature type="transmembrane region" description="Helical" evidence="7">
    <location>
        <begin position="6"/>
        <end position="29"/>
    </location>
</feature>
<dbReference type="GO" id="GO:0005886">
    <property type="term" value="C:plasma membrane"/>
    <property type="evidence" value="ECO:0007669"/>
    <property type="project" value="UniProtKB-SubCell"/>
</dbReference>
<dbReference type="RefSeq" id="WP_126600177.1">
    <property type="nucleotide sequence ID" value="NZ_LR134510.1"/>
</dbReference>
<evidence type="ECO:0000256" key="6">
    <source>
        <dbReference type="ARBA" id="ARBA00023136"/>
    </source>
</evidence>
<dbReference type="InterPro" id="IPR002771">
    <property type="entry name" value="Multi_antbiot-R_MarC"/>
</dbReference>
<comment type="similarity">
    <text evidence="2 7">Belongs to the UPF0056 (MarC) family.</text>
</comment>
<accession>A0A448TVC6</accession>